<dbReference type="EMBL" id="JAPTGD010000001">
    <property type="protein sequence ID" value="MDU9691960.1"/>
    <property type="molecule type" value="Genomic_DNA"/>
</dbReference>
<dbReference type="AlphaFoldDB" id="A0AAX6N8F0"/>
<dbReference type="RefSeq" id="WP_258232160.1">
    <property type="nucleotide sequence ID" value="NZ_JAIVKS010000001.1"/>
</dbReference>
<name>A0AAX6N8F0_PRIAR</name>
<reference evidence="4" key="1">
    <citation type="journal article" date="2022" name="J Environ Chem Eng">
        <title>Biodegradation of petroleum oil using a constructed nonpathogenic and heavy metal-tolerant bacterial consortium isolated from marine sponges.</title>
        <authorList>
            <person name="Dechsakulwatana C."/>
            <person name="Rungsihiranrut A."/>
            <person name="Muangchinda C."/>
            <person name="Ningthoujam R."/>
            <person name="Klankeo P."/>
            <person name="Pinyakong O."/>
        </authorList>
    </citation>
    <scope>NUCLEOTIDE SEQUENCE</scope>
    <source>
        <strain evidence="4">TL01-2</strain>
    </source>
</reference>
<comment type="similarity">
    <text evidence="1">Belongs to the isochorismatase family.</text>
</comment>
<dbReference type="PANTHER" id="PTHR43540">
    <property type="entry name" value="PEROXYUREIDOACRYLATE/UREIDOACRYLATE AMIDOHYDROLASE-RELATED"/>
    <property type="match status" value="1"/>
</dbReference>
<comment type="caution">
    <text evidence="4">The sequence shown here is derived from an EMBL/GenBank/DDBJ whole genome shotgun (WGS) entry which is preliminary data.</text>
</comment>
<dbReference type="InterPro" id="IPR050272">
    <property type="entry name" value="Isochorismatase-like_hydrls"/>
</dbReference>
<sequence length="110" mass="12514">MYKNVKIFRKNKETENHLKENKIEKVVIVGLTTPHYVSTFTRMSDNLGFETYLVSDATAAFAIKGADHAYYPAEQIHTVSLATLDNEFAKVLTTEELIKKLNLTEAIQSY</sequence>
<proteinExistence type="inferred from homology"/>
<reference evidence="4" key="2">
    <citation type="submission" date="2022-12" db="EMBL/GenBank/DDBJ databases">
        <authorList>
            <person name="Dechsakulwatana C."/>
            <person name="Rungsihiranrut A."/>
            <person name="Muangchinda C."/>
            <person name="Ningthoujam R."/>
            <person name="Klankeo P."/>
            <person name="Pinyakong O."/>
        </authorList>
    </citation>
    <scope>NUCLEOTIDE SEQUENCE</scope>
    <source>
        <strain evidence="4">TL01-2</strain>
    </source>
</reference>
<keyword evidence="2" id="KW-0378">Hydrolase</keyword>
<dbReference type="Proteomes" id="UP001269400">
    <property type="component" value="Unassembled WGS sequence"/>
</dbReference>
<evidence type="ECO:0000313" key="5">
    <source>
        <dbReference type="Proteomes" id="UP001269400"/>
    </source>
</evidence>
<dbReference type="Gene3D" id="3.40.50.850">
    <property type="entry name" value="Isochorismatase-like"/>
    <property type="match status" value="1"/>
</dbReference>
<organism evidence="4 5">
    <name type="scientific">Priestia aryabhattai</name>
    <name type="common">Bacillus aryabhattai</name>
    <dbReference type="NCBI Taxonomy" id="412384"/>
    <lineage>
        <taxon>Bacteria</taxon>
        <taxon>Bacillati</taxon>
        <taxon>Bacillota</taxon>
        <taxon>Bacilli</taxon>
        <taxon>Bacillales</taxon>
        <taxon>Bacillaceae</taxon>
        <taxon>Priestia</taxon>
    </lineage>
</organism>
<gene>
    <name evidence="4" type="ORF">O0Q50_12350</name>
</gene>
<dbReference type="InterPro" id="IPR036380">
    <property type="entry name" value="Isochorismatase-like_sf"/>
</dbReference>
<evidence type="ECO:0000313" key="4">
    <source>
        <dbReference type="EMBL" id="MDU9691960.1"/>
    </source>
</evidence>
<dbReference type="SUPFAM" id="SSF52499">
    <property type="entry name" value="Isochorismatase-like hydrolases"/>
    <property type="match status" value="1"/>
</dbReference>
<evidence type="ECO:0000256" key="1">
    <source>
        <dbReference type="ARBA" id="ARBA00006336"/>
    </source>
</evidence>
<dbReference type="PANTHER" id="PTHR43540:SF1">
    <property type="entry name" value="ISOCHORISMATASE HYDROLASE"/>
    <property type="match status" value="1"/>
</dbReference>
<evidence type="ECO:0000256" key="2">
    <source>
        <dbReference type="ARBA" id="ARBA00022801"/>
    </source>
</evidence>
<evidence type="ECO:0000259" key="3">
    <source>
        <dbReference type="Pfam" id="PF00857"/>
    </source>
</evidence>
<dbReference type="Pfam" id="PF00857">
    <property type="entry name" value="Isochorismatase"/>
    <property type="match status" value="1"/>
</dbReference>
<protein>
    <submittedName>
        <fullName evidence="4">Isochorismatase family protein</fullName>
    </submittedName>
</protein>
<feature type="domain" description="Isochorismatase-like" evidence="3">
    <location>
        <begin position="10"/>
        <end position="96"/>
    </location>
</feature>
<dbReference type="InterPro" id="IPR000868">
    <property type="entry name" value="Isochorismatase-like_dom"/>
</dbReference>
<dbReference type="GO" id="GO:0016787">
    <property type="term" value="F:hydrolase activity"/>
    <property type="evidence" value="ECO:0007669"/>
    <property type="project" value="UniProtKB-KW"/>
</dbReference>
<accession>A0AAX6N8F0</accession>